<dbReference type="EMBL" id="AP017424">
    <property type="protein sequence ID" value="BAU87737.1"/>
    <property type="molecule type" value="Genomic_DNA"/>
</dbReference>
<name>A0A160P748_STRLU</name>
<dbReference type="KEGG" id="slau:SLA_6871"/>
<organism evidence="1 2">
    <name type="scientific">Streptomyces laurentii</name>
    <dbReference type="NCBI Taxonomy" id="39478"/>
    <lineage>
        <taxon>Bacteria</taxon>
        <taxon>Bacillati</taxon>
        <taxon>Actinomycetota</taxon>
        <taxon>Actinomycetes</taxon>
        <taxon>Kitasatosporales</taxon>
        <taxon>Streptomycetaceae</taxon>
        <taxon>Streptomyces</taxon>
    </lineage>
</organism>
<dbReference type="RefSeq" id="WP_359879982.1">
    <property type="nucleotide sequence ID" value="NZ_JBEYHT010000037.1"/>
</dbReference>
<evidence type="ECO:0000313" key="2">
    <source>
        <dbReference type="Proteomes" id="UP000217676"/>
    </source>
</evidence>
<evidence type="ECO:0000313" key="1">
    <source>
        <dbReference type="EMBL" id="BAU87737.1"/>
    </source>
</evidence>
<reference evidence="1 2" key="1">
    <citation type="journal article" date="2016" name="Genome Announc.">
        <title>Complete Genome Sequence of Thiostrepton-Producing Streptomyces laurentii ATCC 31255.</title>
        <authorList>
            <person name="Doi K."/>
            <person name="Fujino Y."/>
            <person name="Nagayoshi Y."/>
            <person name="Ohshima T."/>
            <person name="Ogata S."/>
        </authorList>
    </citation>
    <scope>NUCLEOTIDE SEQUENCE [LARGE SCALE GENOMIC DNA]</scope>
    <source>
        <strain evidence="1 2">ATCC 31255</strain>
    </source>
</reference>
<proteinExistence type="predicted"/>
<dbReference type="Proteomes" id="UP000217676">
    <property type="component" value="Chromosome"/>
</dbReference>
<accession>A0A160P748</accession>
<protein>
    <submittedName>
        <fullName evidence="1">AraC family transcriptional regulator</fullName>
    </submittedName>
</protein>
<keyword evidence="2" id="KW-1185">Reference proteome</keyword>
<sequence length="90" mass="10275">MDRADRYEALARGALFVAESAEDAYRLGALDRFLKPWIRDRLHSLGGLLDSCDTPRQLAEDTRAFARTVATYSELRNQRNHAGARRDLRP</sequence>
<gene>
    <name evidence="1" type="ORF">SLA_6871</name>
</gene>
<dbReference type="AlphaFoldDB" id="A0A160P748"/>